<reference evidence="1" key="1">
    <citation type="submission" date="2015-01" db="EMBL/GenBank/DDBJ databases">
        <title>Comparative genome analysis of Bacillus coagulans HM-08, Clostridium butyricum HM-68, Bacillus subtilis HM-66 and Bacillus licheniformis BL-09.</title>
        <authorList>
            <person name="Zhang H."/>
        </authorList>
    </citation>
    <scope>NUCLEOTIDE SEQUENCE [LARGE SCALE GENOMIC DNA]</scope>
    <source>
        <strain evidence="1">HM-08</strain>
    </source>
</reference>
<keyword evidence="3" id="KW-1185">Reference proteome</keyword>
<dbReference type="Proteomes" id="UP000075304">
    <property type="component" value="Unassembled WGS sequence"/>
</dbReference>
<proteinExistence type="predicted"/>
<sequence length="60" mass="7144">MKKKWISYSSVNRYFKKVFGRSHGWFIETTDAVIIIKDYDHSRLIDHKQEIKSKLGVMLA</sequence>
<evidence type="ECO:0000313" key="4">
    <source>
        <dbReference type="Proteomes" id="UP000075304"/>
    </source>
</evidence>
<dbReference type="EMBL" id="LQYI01000021">
    <property type="protein sequence ID" value="KYC72321.1"/>
    <property type="molecule type" value="Genomic_DNA"/>
</dbReference>
<reference evidence="3" key="2">
    <citation type="submission" date="2015-01" db="EMBL/GenBank/DDBJ databases">
        <title>Comparative genome analysis of Bacillus coagulans HM-08, Clostridium butyricum HM-68, Bacillus subtilis HM-66 and Bacillus paralicheniformis BL-09.</title>
        <authorList>
            <person name="Zhang H."/>
        </authorList>
    </citation>
    <scope>NUCLEOTIDE SEQUENCE [LARGE SCALE GENOMIC DNA]</scope>
    <source>
        <strain evidence="3">HM-08</strain>
    </source>
</reference>
<gene>
    <name evidence="2" type="ORF">B4099_3683</name>
    <name evidence="1" type="ORF">SB48_HM08orf06352</name>
</gene>
<evidence type="ECO:0000313" key="3">
    <source>
        <dbReference type="Proteomes" id="UP000032024"/>
    </source>
</evidence>
<name>A0A0C5CDB5_HEYCO</name>
<protein>
    <submittedName>
        <fullName evidence="2">Uncharacterized protein</fullName>
    </submittedName>
</protein>
<dbReference type="EMBL" id="CP010525">
    <property type="protein sequence ID" value="AJO24816.1"/>
    <property type="molecule type" value="Genomic_DNA"/>
</dbReference>
<dbReference type="AlphaFoldDB" id="A0A0C5CDB5"/>
<reference evidence="2 4" key="3">
    <citation type="submission" date="2016-01" db="EMBL/GenBank/DDBJ databases">
        <title>Genome Sequences of Twelve Sporeforming Bacillus Species Isolated from Foods.</title>
        <authorList>
            <person name="Berendsen E.M."/>
            <person name="Wells-Bennik M.H."/>
            <person name="Krawcyk A.O."/>
            <person name="De Jong A."/>
            <person name="Holsappel S."/>
            <person name="Eijlander R.T."/>
            <person name="Kuipers O.P."/>
        </authorList>
    </citation>
    <scope>NUCLEOTIDE SEQUENCE [LARGE SCALE GENOMIC DNA]</scope>
    <source>
        <strain evidence="2 4">B4099</strain>
    </source>
</reference>
<accession>A0A0C5CDB5</accession>
<evidence type="ECO:0000313" key="2">
    <source>
        <dbReference type="EMBL" id="KYC72321.1"/>
    </source>
</evidence>
<dbReference type="PATRIC" id="fig|1398.18.peg.3986"/>
<evidence type="ECO:0000313" key="1">
    <source>
        <dbReference type="EMBL" id="AJO24816.1"/>
    </source>
</evidence>
<organism evidence="2 4">
    <name type="scientific">Heyndrickxia coagulans</name>
    <name type="common">Weizmannia coagulans</name>
    <dbReference type="NCBI Taxonomy" id="1398"/>
    <lineage>
        <taxon>Bacteria</taxon>
        <taxon>Bacillati</taxon>
        <taxon>Bacillota</taxon>
        <taxon>Bacilli</taxon>
        <taxon>Bacillales</taxon>
        <taxon>Bacillaceae</taxon>
        <taxon>Heyndrickxia</taxon>
    </lineage>
</organism>
<dbReference type="Proteomes" id="UP000032024">
    <property type="component" value="Chromosome"/>
</dbReference>